<feature type="coiled-coil region" evidence="3">
    <location>
        <begin position="59"/>
        <end position="86"/>
    </location>
</feature>
<dbReference type="GO" id="GO:0005634">
    <property type="term" value="C:nucleus"/>
    <property type="evidence" value="ECO:0007669"/>
    <property type="project" value="UniProtKB-SubCell"/>
</dbReference>
<feature type="compositionally biased region" description="Low complexity" evidence="4">
    <location>
        <begin position="158"/>
        <end position="169"/>
    </location>
</feature>
<feature type="region of interest" description="Disordered" evidence="4">
    <location>
        <begin position="602"/>
        <end position="624"/>
    </location>
</feature>
<dbReference type="SMART" id="SM00906">
    <property type="entry name" value="Fungal_trans"/>
    <property type="match status" value="1"/>
</dbReference>
<dbReference type="PANTHER" id="PTHR31001">
    <property type="entry name" value="UNCHARACTERIZED TRANSCRIPTIONAL REGULATORY PROTEIN"/>
    <property type="match status" value="1"/>
</dbReference>
<dbReference type="GO" id="GO:0003677">
    <property type="term" value="F:DNA binding"/>
    <property type="evidence" value="ECO:0007669"/>
    <property type="project" value="InterPro"/>
</dbReference>
<evidence type="ECO:0000313" key="7">
    <source>
        <dbReference type="Proteomes" id="UP000518752"/>
    </source>
</evidence>
<dbReference type="GO" id="GO:0000981">
    <property type="term" value="F:DNA-binding transcription factor activity, RNA polymerase II-specific"/>
    <property type="evidence" value="ECO:0007669"/>
    <property type="project" value="InterPro"/>
</dbReference>
<feature type="region of interest" description="Disordered" evidence="4">
    <location>
        <begin position="147"/>
        <end position="175"/>
    </location>
</feature>
<dbReference type="GO" id="GO:0006351">
    <property type="term" value="P:DNA-templated transcription"/>
    <property type="evidence" value="ECO:0007669"/>
    <property type="project" value="InterPro"/>
</dbReference>
<dbReference type="CDD" id="cd00067">
    <property type="entry name" value="GAL4"/>
    <property type="match status" value="1"/>
</dbReference>
<dbReference type="InterPro" id="IPR007219">
    <property type="entry name" value="XnlR_reg_dom"/>
</dbReference>
<reference evidence="6 7" key="1">
    <citation type="journal article" date="2020" name="ISME J.">
        <title>Uncovering the hidden diversity of litter-decomposition mechanisms in mushroom-forming fungi.</title>
        <authorList>
            <person name="Floudas D."/>
            <person name="Bentzer J."/>
            <person name="Ahren D."/>
            <person name="Johansson T."/>
            <person name="Persson P."/>
            <person name="Tunlid A."/>
        </authorList>
    </citation>
    <scope>NUCLEOTIDE SEQUENCE [LARGE SCALE GENOMIC DNA]</scope>
    <source>
        <strain evidence="6 7">CBS 406.79</strain>
    </source>
</reference>
<feature type="compositionally biased region" description="Polar residues" evidence="4">
    <location>
        <begin position="774"/>
        <end position="787"/>
    </location>
</feature>
<comment type="subcellular location">
    <subcellularLocation>
        <location evidence="1">Nucleus</location>
    </subcellularLocation>
</comment>
<feature type="compositionally biased region" description="Low complexity" evidence="4">
    <location>
        <begin position="743"/>
        <end position="768"/>
    </location>
</feature>
<dbReference type="GO" id="GO:0008270">
    <property type="term" value="F:zinc ion binding"/>
    <property type="evidence" value="ECO:0007669"/>
    <property type="project" value="InterPro"/>
</dbReference>
<feature type="region of interest" description="Disordered" evidence="4">
    <location>
        <begin position="100"/>
        <end position="120"/>
    </location>
</feature>
<gene>
    <name evidence="6" type="ORF">D9757_005852</name>
</gene>
<dbReference type="InterPro" id="IPR050613">
    <property type="entry name" value="Sec_Metabolite_Reg"/>
</dbReference>
<dbReference type="AlphaFoldDB" id="A0A8H5HN85"/>
<evidence type="ECO:0000256" key="4">
    <source>
        <dbReference type="SAM" id="MobiDB-lite"/>
    </source>
</evidence>
<dbReference type="CDD" id="cd12148">
    <property type="entry name" value="fungal_TF_MHR"/>
    <property type="match status" value="1"/>
</dbReference>
<evidence type="ECO:0000256" key="2">
    <source>
        <dbReference type="ARBA" id="ARBA00023242"/>
    </source>
</evidence>
<dbReference type="PANTHER" id="PTHR31001:SF56">
    <property type="entry name" value="ZN(2)-C6 FUNGAL-TYPE DOMAIN-CONTAINING PROTEIN"/>
    <property type="match status" value="1"/>
</dbReference>
<feature type="region of interest" description="Disordered" evidence="4">
    <location>
        <begin position="743"/>
        <end position="822"/>
    </location>
</feature>
<feature type="compositionally biased region" description="Pro residues" evidence="4">
    <location>
        <begin position="812"/>
        <end position="822"/>
    </location>
</feature>
<evidence type="ECO:0000259" key="5">
    <source>
        <dbReference type="SMART" id="SM00906"/>
    </source>
</evidence>
<dbReference type="Pfam" id="PF04082">
    <property type="entry name" value="Fungal_trans"/>
    <property type="match status" value="1"/>
</dbReference>
<comment type="caution">
    <text evidence="6">The sequence shown here is derived from an EMBL/GenBank/DDBJ whole genome shotgun (WGS) entry which is preliminary data.</text>
</comment>
<protein>
    <recommendedName>
        <fullName evidence="5">Xylanolytic transcriptional activator regulatory domain-containing protein</fullName>
    </recommendedName>
</protein>
<keyword evidence="2" id="KW-0539">Nucleus</keyword>
<keyword evidence="3" id="KW-0175">Coiled coil</keyword>
<feature type="region of interest" description="Disordered" evidence="4">
    <location>
        <begin position="641"/>
        <end position="664"/>
    </location>
</feature>
<evidence type="ECO:0000256" key="1">
    <source>
        <dbReference type="ARBA" id="ARBA00004123"/>
    </source>
</evidence>
<accession>A0A8H5HN85</accession>
<dbReference type="EMBL" id="JAACJN010000035">
    <property type="protein sequence ID" value="KAF5386504.1"/>
    <property type="molecule type" value="Genomic_DNA"/>
</dbReference>
<keyword evidence="7" id="KW-1185">Reference proteome</keyword>
<feature type="domain" description="Xylanolytic transcriptional activator regulatory" evidence="5">
    <location>
        <begin position="340"/>
        <end position="413"/>
    </location>
</feature>
<name>A0A8H5HN85_9AGAR</name>
<proteinExistence type="predicted"/>
<sequence length="822" mass="91261">MAEVPGSGLYIFPHLDVKEKADLKRKRGQMSCAECRRLKLKCDKKIPCALARRATPSDVKELYKRIESLNHRVRQLEDALSTLQSTVSSEIHPLLREDQNHQHAQPSVVLSDQHPDQNLPEPNVNVIAGAFGTLSLGESGDSRYFGRSGGSESLMAQSSTSNVSSPSSSDDAQLSATSEVSQLVNSFPFASDGGWDVHSAMNILLSYLPEKQRAQNLAEIYLNYDPWSAAFVSREELLEEILDPVYEYLSSAADAEDITADIPISPQRLALLFFCFAHASLGDYSLPRYHIDSEYYFDLGRASLCLHPIMTSADLSSVQAVGMASLFVYYGGPRYNIEGAWSYITMAVKSGHAIGLHHESPAWGLDEKTLQKRRLIFWELFINDSLMSLTLGRPPSIHLSHGQPLIPDDEDDSVDEAGNREPGYVRWRMEFCRDVLSRVVDLALSPNVPDYETILEIDNRLRQHPVPKKYLNSLRNLFINIHVHRVFFARALQQSPSDPASSTYATSYLAAYRSASAAISLTANYLQKDIEQIIRCWAILNGVFSAGVIVGLIVTHCPKCSEAENSLGELTVVMNVLRICADYSPRAKSGLVKFHRDLPESFQSPSQEAFGPPESNDSSQTDGSDALHELETFMGQTKLVTKKAVSTPTTKSTINTQEREAETTVTADHAIVETSTLHSSQSGVPVAPQQPSVDMGYEYEEFFSHRSDFEIQMSSYPMDSNEVWAQQEKPLPSDYGLSAASQYYQQQQTSQNNSSTPALSPHQQSQPHPHLHSNYSQPQYHTSQPQGIQPLPPVTMGYAPSSSSSSSSYHPAWPPPEDGYHY</sequence>
<dbReference type="Proteomes" id="UP000518752">
    <property type="component" value="Unassembled WGS sequence"/>
</dbReference>
<dbReference type="OrthoDB" id="424974at2759"/>
<dbReference type="InterPro" id="IPR001138">
    <property type="entry name" value="Zn2Cys6_DnaBD"/>
</dbReference>
<organism evidence="6 7">
    <name type="scientific">Collybiopsis confluens</name>
    <dbReference type="NCBI Taxonomy" id="2823264"/>
    <lineage>
        <taxon>Eukaryota</taxon>
        <taxon>Fungi</taxon>
        <taxon>Dikarya</taxon>
        <taxon>Basidiomycota</taxon>
        <taxon>Agaricomycotina</taxon>
        <taxon>Agaricomycetes</taxon>
        <taxon>Agaricomycetidae</taxon>
        <taxon>Agaricales</taxon>
        <taxon>Marasmiineae</taxon>
        <taxon>Omphalotaceae</taxon>
        <taxon>Collybiopsis</taxon>
    </lineage>
</organism>
<evidence type="ECO:0000313" key="6">
    <source>
        <dbReference type="EMBL" id="KAF5386504.1"/>
    </source>
</evidence>
<feature type="compositionally biased region" description="Polar residues" evidence="4">
    <location>
        <begin position="641"/>
        <end position="656"/>
    </location>
</feature>
<evidence type="ECO:0000256" key="3">
    <source>
        <dbReference type="SAM" id="Coils"/>
    </source>
</evidence>